<keyword evidence="5" id="KW-0472">Membrane</keyword>
<evidence type="ECO:0000256" key="5">
    <source>
        <dbReference type="SAM" id="Phobius"/>
    </source>
</evidence>
<dbReference type="EMBL" id="WVUD01000026">
    <property type="protein sequence ID" value="MYL84175.1"/>
    <property type="molecule type" value="Genomic_DNA"/>
</dbReference>
<evidence type="ECO:0000313" key="11">
    <source>
        <dbReference type="EMBL" id="MYL84175.1"/>
    </source>
</evidence>
<dbReference type="PROSITE" id="PS50113">
    <property type="entry name" value="PAC"/>
    <property type="match status" value="3"/>
</dbReference>
<sequence>MVVRWLLCLLLFLLAVPGPARADKIRKNVLYFNAYQNGYQWSDDILTGLREAFAASDFNVDLQIEYMDSKKYADPVLRGMLHDFYKLKYRNTHFEVILASDNYAFDFLRQYQKELFPDTPVVFCGVNDFHADWLTGHPNFTGVLENPDIRTTLELALRFHPDRNRLVIFGDASVTGVAIGNQLRAVEGDFAGRLRFEYEDNLTLAGILDRVHTLGNDAMIFLIPFYKDTTKDVYSVNEVLAAIRANSDVPIYSAWQFMLGHGIVGGRLHSGIEEGRIAATMADKLLAGTPIADLPIVTQTNDIYIFDFREMLRLGITTDKLPTGFSLINEPYPFYQINIAVFWTIIISVLILCYVMVLLVTNILRRRSVEEKIKDQVTFLETLVNTIPIPIYYKDETGRYRGCNPAFRSWCGTTDEALPYMDGVAVPCLDAAPARNAANTAVPSRDCASVIDSPLSRHLDAEDAGLLREPGVRRGETDIQAADGTPHSVILHRAVYESAKGQIAGLVGVLYDVSELKRATEKLRQAEEKYRGIFENSALGIFRMAPDGQAVDVNPAMLAMLGVDDLDTLLRRRGDMIDVLFSGRDRFAALLESPVDELATIKFETRFVRPDARPVTANINMRLVADRAGYLAYVEGVVEDVTMRHEAERALRESQEMLRLVLDNIPQLVSWKDKALRYLGANRAFTDFFGFTDLSDLMGRDDAALPLRAEDVDAVRATDIDVMRYNRPVAGELAARNVRGADVLLEIKKVPLHDDKGAVVGVLSTADDVTQKVSLERQLLQSQKMEAIGTLAGGIAHDFNNILTSIINSAELALMDLPPDDAMEDDLRRVLKAGERGSRLVKQILSFTRPSQAGFAPINVADVMSEVAGLLKASIPRHIKIVEDLPAAAVTCRADPTQLHQIVMNLCTNAFQAMREDGGVLTLSLSEDALDESQAGQVGTRAGRYARLSVVDTGPGIAGDILDKIFDPFFSTKEKGEGTGLGLAVVRGIVKSHRGGIRVTSLPGERTGFDIYLPLLAAGDAPVVLPRPAPNRGRDRILFVEDDEDQLLTIPRVLAQLGHEVTARGSPLEALAVLAAAPAAFDVLITDFDMPEVNGLELARRAAKIAPALPVVLVSGRLGDIEDIKLAGNIQKVVLKPYNQAIISAAIREVLDAKKQTTAP</sequence>
<dbReference type="Proteomes" id="UP000482487">
    <property type="component" value="Unassembled WGS sequence"/>
</dbReference>
<dbReference type="GO" id="GO:0000155">
    <property type="term" value="F:phosphorelay sensor kinase activity"/>
    <property type="evidence" value="ECO:0007669"/>
    <property type="project" value="InterPro"/>
</dbReference>
<dbReference type="InterPro" id="IPR036890">
    <property type="entry name" value="HATPase_C_sf"/>
</dbReference>
<evidence type="ECO:0000259" key="7">
    <source>
        <dbReference type="PROSITE" id="PS50109"/>
    </source>
</evidence>
<dbReference type="Pfam" id="PF08448">
    <property type="entry name" value="PAS_4"/>
    <property type="match status" value="1"/>
</dbReference>
<dbReference type="PROSITE" id="PS50109">
    <property type="entry name" value="HIS_KIN"/>
    <property type="match status" value="1"/>
</dbReference>
<dbReference type="Gene3D" id="3.40.50.2300">
    <property type="match status" value="3"/>
</dbReference>
<feature type="chain" id="PRO_5028962789" description="histidine kinase" evidence="6">
    <location>
        <begin position="23"/>
        <end position="1160"/>
    </location>
</feature>
<dbReference type="PROSITE" id="PS50112">
    <property type="entry name" value="PAS"/>
    <property type="match status" value="1"/>
</dbReference>
<evidence type="ECO:0000259" key="9">
    <source>
        <dbReference type="PROSITE" id="PS50112"/>
    </source>
</evidence>
<evidence type="ECO:0000259" key="10">
    <source>
        <dbReference type="PROSITE" id="PS50113"/>
    </source>
</evidence>
<proteinExistence type="predicted"/>
<evidence type="ECO:0000256" key="3">
    <source>
        <dbReference type="ARBA" id="ARBA00022553"/>
    </source>
</evidence>
<dbReference type="InterPro" id="IPR036097">
    <property type="entry name" value="HisK_dim/P_sf"/>
</dbReference>
<dbReference type="InterPro" id="IPR003661">
    <property type="entry name" value="HisK_dim/P_dom"/>
</dbReference>
<dbReference type="RefSeq" id="WP_160961942.1">
    <property type="nucleotide sequence ID" value="NZ_WVUD01000026.1"/>
</dbReference>
<feature type="domain" description="Response regulatory" evidence="8">
    <location>
        <begin position="1036"/>
        <end position="1151"/>
    </location>
</feature>
<evidence type="ECO:0000256" key="6">
    <source>
        <dbReference type="SAM" id="SignalP"/>
    </source>
</evidence>
<feature type="domain" description="PAC" evidence="10">
    <location>
        <begin position="729"/>
        <end position="781"/>
    </location>
</feature>
<evidence type="ECO:0000313" key="12">
    <source>
        <dbReference type="Proteomes" id="UP000482487"/>
    </source>
</evidence>
<protein>
    <recommendedName>
        <fullName evidence="2">histidine kinase</fullName>
        <ecNumber evidence="2">2.7.13.3</ecNumber>
    </recommendedName>
</protein>
<keyword evidence="5" id="KW-1133">Transmembrane helix</keyword>
<dbReference type="InterPro" id="IPR000014">
    <property type="entry name" value="PAS"/>
</dbReference>
<dbReference type="CDD" id="cd00156">
    <property type="entry name" value="REC"/>
    <property type="match status" value="1"/>
</dbReference>
<dbReference type="PANTHER" id="PTHR43065">
    <property type="entry name" value="SENSOR HISTIDINE KINASE"/>
    <property type="match status" value="1"/>
</dbReference>
<dbReference type="InterPro" id="IPR005467">
    <property type="entry name" value="His_kinase_dom"/>
</dbReference>
<feature type="signal peptide" evidence="6">
    <location>
        <begin position="1"/>
        <end position="22"/>
    </location>
</feature>
<dbReference type="EC" id="2.7.13.3" evidence="2"/>
<evidence type="ECO:0000256" key="4">
    <source>
        <dbReference type="PROSITE-ProRule" id="PRU00169"/>
    </source>
</evidence>
<feature type="domain" description="PAS" evidence="9">
    <location>
        <begin position="526"/>
        <end position="569"/>
    </location>
</feature>
<organism evidence="11 12">
    <name type="scientific">Solidesulfovibrio aerotolerans</name>
    <dbReference type="NCBI Taxonomy" id="295255"/>
    <lineage>
        <taxon>Bacteria</taxon>
        <taxon>Pseudomonadati</taxon>
        <taxon>Thermodesulfobacteriota</taxon>
        <taxon>Desulfovibrionia</taxon>
        <taxon>Desulfovibrionales</taxon>
        <taxon>Desulfovibrionaceae</taxon>
        <taxon>Solidesulfovibrio</taxon>
    </lineage>
</organism>
<keyword evidence="3 4" id="KW-0597">Phosphoprotein</keyword>
<dbReference type="Pfam" id="PF00072">
    <property type="entry name" value="Response_reg"/>
    <property type="match status" value="1"/>
</dbReference>
<dbReference type="InterPro" id="IPR035965">
    <property type="entry name" value="PAS-like_dom_sf"/>
</dbReference>
<dbReference type="Gene3D" id="1.10.287.130">
    <property type="match status" value="1"/>
</dbReference>
<dbReference type="InterPro" id="IPR000700">
    <property type="entry name" value="PAS-assoc_C"/>
</dbReference>
<dbReference type="SUPFAM" id="SSF55874">
    <property type="entry name" value="ATPase domain of HSP90 chaperone/DNA topoisomerase II/histidine kinase"/>
    <property type="match status" value="1"/>
</dbReference>
<dbReference type="Pfam" id="PF00512">
    <property type="entry name" value="HisKA"/>
    <property type="match status" value="1"/>
</dbReference>
<dbReference type="CDD" id="cd00082">
    <property type="entry name" value="HisKA"/>
    <property type="match status" value="1"/>
</dbReference>
<feature type="domain" description="PAC" evidence="10">
    <location>
        <begin position="601"/>
        <end position="653"/>
    </location>
</feature>
<keyword evidence="12" id="KW-1185">Reference proteome</keyword>
<evidence type="ECO:0000256" key="1">
    <source>
        <dbReference type="ARBA" id="ARBA00000085"/>
    </source>
</evidence>
<dbReference type="InterPro" id="IPR003594">
    <property type="entry name" value="HATPase_dom"/>
</dbReference>
<feature type="transmembrane region" description="Helical" evidence="5">
    <location>
        <begin position="340"/>
        <end position="364"/>
    </location>
</feature>
<accession>A0A7C9N6D4</accession>
<evidence type="ECO:0000259" key="8">
    <source>
        <dbReference type="PROSITE" id="PS50110"/>
    </source>
</evidence>
<dbReference type="SMART" id="SM00086">
    <property type="entry name" value="PAC"/>
    <property type="match status" value="3"/>
</dbReference>
<dbReference type="PANTHER" id="PTHR43065:SF42">
    <property type="entry name" value="TWO-COMPONENT SENSOR PPRA"/>
    <property type="match status" value="1"/>
</dbReference>
<dbReference type="SMART" id="SM00388">
    <property type="entry name" value="HisKA"/>
    <property type="match status" value="1"/>
</dbReference>
<evidence type="ECO:0000256" key="2">
    <source>
        <dbReference type="ARBA" id="ARBA00012438"/>
    </source>
</evidence>
<dbReference type="Gene3D" id="3.30.565.10">
    <property type="entry name" value="Histidine kinase-like ATPase, C-terminal domain"/>
    <property type="match status" value="1"/>
</dbReference>
<name>A0A7C9N6D4_9BACT</name>
<comment type="catalytic activity">
    <reaction evidence="1">
        <text>ATP + protein L-histidine = ADP + protein N-phospho-L-histidine.</text>
        <dbReference type="EC" id="2.7.13.3"/>
    </reaction>
</comment>
<dbReference type="SUPFAM" id="SSF55785">
    <property type="entry name" value="PYP-like sensor domain (PAS domain)"/>
    <property type="match status" value="3"/>
</dbReference>
<dbReference type="InterPro" id="IPR004358">
    <property type="entry name" value="Sig_transdc_His_kin-like_C"/>
</dbReference>
<dbReference type="SUPFAM" id="SSF52172">
    <property type="entry name" value="CheY-like"/>
    <property type="match status" value="1"/>
</dbReference>
<feature type="domain" description="PAC" evidence="10">
    <location>
        <begin position="473"/>
        <end position="525"/>
    </location>
</feature>
<gene>
    <name evidence="11" type="ORF">GTA51_13670</name>
</gene>
<reference evidence="11 12" key="1">
    <citation type="submission" date="2020-01" db="EMBL/GenBank/DDBJ databases">
        <title>Genome sequence of Desulfovibrio aerotolerans DSM 16695(T).</title>
        <authorList>
            <person name="Karnachuk O."/>
            <person name="Avakyan M."/>
            <person name="Mardanov A."/>
            <person name="Kadnikov V."/>
            <person name="Ravin N."/>
        </authorList>
    </citation>
    <scope>NUCLEOTIDE SEQUENCE [LARGE SCALE GENOMIC DNA]</scope>
    <source>
        <strain evidence="11 12">DSM 16695</strain>
    </source>
</reference>
<dbReference type="Pfam" id="PF13188">
    <property type="entry name" value="PAS_8"/>
    <property type="match status" value="2"/>
</dbReference>
<dbReference type="InterPro" id="IPR013656">
    <property type="entry name" value="PAS_4"/>
</dbReference>
<dbReference type="SMART" id="SM00091">
    <property type="entry name" value="PAS"/>
    <property type="match status" value="3"/>
</dbReference>
<comment type="caution">
    <text evidence="11">The sequence shown here is derived from an EMBL/GenBank/DDBJ whole genome shotgun (WGS) entry which is preliminary data.</text>
</comment>
<feature type="modified residue" description="4-aspartylphosphate" evidence="4">
    <location>
        <position position="1087"/>
    </location>
</feature>
<dbReference type="PRINTS" id="PR00344">
    <property type="entry name" value="BCTRLSENSOR"/>
</dbReference>
<dbReference type="OrthoDB" id="9813024at2"/>
<dbReference type="InterPro" id="IPR011006">
    <property type="entry name" value="CheY-like_superfamily"/>
</dbReference>
<dbReference type="Pfam" id="PF02518">
    <property type="entry name" value="HATPase_c"/>
    <property type="match status" value="1"/>
</dbReference>
<dbReference type="CDD" id="cd00130">
    <property type="entry name" value="PAS"/>
    <property type="match status" value="2"/>
</dbReference>
<dbReference type="InterPro" id="IPR001789">
    <property type="entry name" value="Sig_transdc_resp-reg_receiver"/>
</dbReference>
<feature type="domain" description="Histidine kinase" evidence="7">
    <location>
        <begin position="794"/>
        <end position="1017"/>
    </location>
</feature>
<dbReference type="AlphaFoldDB" id="A0A7C9N6D4"/>
<dbReference type="Gene3D" id="3.30.450.20">
    <property type="entry name" value="PAS domain"/>
    <property type="match status" value="3"/>
</dbReference>
<dbReference type="SMART" id="SM00448">
    <property type="entry name" value="REC"/>
    <property type="match status" value="1"/>
</dbReference>
<dbReference type="NCBIfam" id="TIGR00229">
    <property type="entry name" value="sensory_box"/>
    <property type="match status" value="2"/>
</dbReference>
<dbReference type="PROSITE" id="PS50110">
    <property type="entry name" value="RESPONSE_REGULATORY"/>
    <property type="match status" value="1"/>
</dbReference>
<dbReference type="InterPro" id="IPR001610">
    <property type="entry name" value="PAC"/>
</dbReference>
<keyword evidence="6" id="KW-0732">Signal</keyword>
<dbReference type="SUPFAM" id="SSF47384">
    <property type="entry name" value="Homodimeric domain of signal transducing histidine kinase"/>
    <property type="match status" value="1"/>
</dbReference>
<keyword evidence="5" id="KW-0812">Transmembrane</keyword>
<dbReference type="SMART" id="SM00387">
    <property type="entry name" value="HATPase_c"/>
    <property type="match status" value="1"/>
</dbReference>